<sequence length="150" mass="17064">MFPPRACVQRLHLHMHYSPQRLASGVKLEEATTVLEQEQVWRNLFKGHLLKQQHPLDLHVGFCISVCTSIFEIIIALEGTTAAALRVDLWEYKTLHAKTFQIDSWTIADTPHGTSSYGIPDSRYHRDNAVKFPSGLISWKGAFPDLRPIT</sequence>
<organism evidence="1 2">
    <name type="scientific">Piloderma croceum (strain F 1598)</name>
    <dbReference type="NCBI Taxonomy" id="765440"/>
    <lineage>
        <taxon>Eukaryota</taxon>
        <taxon>Fungi</taxon>
        <taxon>Dikarya</taxon>
        <taxon>Basidiomycota</taxon>
        <taxon>Agaricomycotina</taxon>
        <taxon>Agaricomycetes</taxon>
        <taxon>Agaricomycetidae</taxon>
        <taxon>Atheliales</taxon>
        <taxon>Atheliaceae</taxon>
        <taxon>Piloderma</taxon>
    </lineage>
</organism>
<keyword evidence="2" id="KW-1185">Reference proteome</keyword>
<accession>A0A0C3BCU6</accession>
<name>A0A0C3BCU6_PILCF</name>
<evidence type="ECO:0000313" key="2">
    <source>
        <dbReference type="Proteomes" id="UP000054166"/>
    </source>
</evidence>
<evidence type="ECO:0000313" key="1">
    <source>
        <dbReference type="EMBL" id="KIM84133.1"/>
    </source>
</evidence>
<proteinExistence type="predicted"/>
<reference evidence="2" key="2">
    <citation type="submission" date="2015-01" db="EMBL/GenBank/DDBJ databases">
        <title>Evolutionary Origins and Diversification of the Mycorrhizal Mutualists.</title>
        <authorList>
            <consortium name="DOE Joint Genome Institute"/>
            <consortium name="Mycorrhizal Genomics Consortium"/>
            <person name="Kohler A."/>
            <person name="Kuo A."/>
            <person name="Nagy L.G."/>
            <person name="Floudas D."/>
            <person name="Copeland A."/>
            <person name="Barry K.W."/>
            <person name="Cichocki N."/>
            <person name="Veneault-Fourrey C."/>
            <person name="LaButti K."/>
            <person name="Lindquist E.A."/>
            <person name="Lipzen A."/>
            <person name="Lundell T."/>
            <person name="Morin E."/>
            <person name="Murat C."/>
            <person name="Riley R."/>
            <person name="Ohm R."/>
            <person name="Sun H."/>
            <person name="Tunlid A."/>
            <person name="Henrissat B."/>
            <person name="Grigoriev I.V."/>
            <person name="Hibbett D.S."/>
            <person name="Martin F."/>
        </authorList>
    </citation>
    <scope>NUCLEOTIDE SEQUENCE [LARGE SCALE GENOMIC DNA]</scope>
    <source>
        <strain evidence="2">F 1598</strain>
    </source>
</reference>
<dbReference type="InParanoid" id="A0A0C3BCU6"/>
<dbReference type="AlphaFoldDB" id="A0A0C3BCU6"/>
<protein>
    <submittedName>
        <fullName evidence="1">Uncharacterized protein</fullName>
    </submittedName>
</protein>
<reference evidence="1 2" key="1">
    <citation type="submission" date="2014-04" db="EMBL/GenBank/DDBJ databases">
        <authorList>
            <consortium name="DOE Joint Genome Institute"/>
            <person name="Kuo A."/>
            <person name="Tarkka M."/>
            <person name="Buscot F."/>
            <person name="Kohler A."/>
            <person name="Nagy L.G."/>
            <person name="Floudas D."/>
            <person name="Copeland A."/>
            <person name="Barry K.W."/>
            <person name="Cichocki N."/>
            <person name="Veneault-Fourrey C."/>
            <person name="LaButti K."/>
            <person name="Lindquist E.A."/>
            <person name="Lipzen A."/>
            <person name="Lundell T."/>
            <person name="Morin E."/>
            <person name="Murat C."/>
            <person name="Sun H."/>
            <person name="Tunlid A."/>
            <person name="Henrissat B."/>
            <person name="Grigoriev I.V."/>
            <person name="Hibbett D.S."/>
            <person name="Martin F."/>
            <person name="Nordberg H.P."/>
            <person name="Cantor M.N."/>
            <person name="Hua S.X."/>
        </authorList>
    </citation>
    <scope>NUCLEOTIDE SEQUENCE [LARGE SCALE GENOMIC DNA]</scope>
    <source>
        <strain evidence="1 2">F 1598</strain>
    </source>
</reference>
<gene>
    <name evidence="1" type="ORF">PILCRDRAFT_399181</name>
</gene>
<dbReference type="HOGENOM" id="CLU_1741274_0_0_1"/>
<dbReference type="Proteomes" id="UP000054166">
    <property type="component" value="Unassembled WGS sequence"/>
</dbReference>
<dbReference type="EMBL" id="KN832988">
    <property type="protein sequence ID" value="KIM84133.1"/>
    <property type="molecule type" value="Genomic_DNA"/>
</dbReference>